<sequence>MTSNQAVFPEVDMEQPAAKAPKRRPVPLHLIAILTAFATLGVAAIAMAAPASAATNPTPASAPADPGQTTHVDIHMDASLGGLNFGSITMQAKLGTTSYSASSTIRTEGITDHLFKTVYNLKTEGTRGSKQMQTAKYYSFSHSDDDKQQVDMTYGPNGLPLVAAQPAYDNSARVTATARHLKNSIDPLSAMIVPVATPSAEACNRRIPVYDGRRRYDFVMSFERMSPLEDRKGYSGPAVRCEAYLRPIAGYKRKSIREMRQDPMPITVWLVPVEGADALVPARIEVSTPIGRMVARSTRFTVSKANPSQAALSGQ</sequence>
<evidence type="ECO:0000256" key="2">
    <source>
        <dbReference type="SAM" id="Phobius"/>
    </source>
</evidence>
<keyword evidence="2" id="KW-0812">Transmembrane</keyword>
<dbReference type="AlphaFoldDB" id="X5MCG6"/>
<feature type="region of interest" description="Disordered" evidence="1">
    <location>
        <begin position="1"/>
        <end position="20"/>
    </location>
</feature>
<feature type="transmembrane region" description="Helical" evidence="2">
    <location>
        <begin position="28"/>
        <end position="49"/>
    </location>
</feature>
<accession>X5MCG6</accession>
<dbReference type="EMBL" id="HG966617">
    <property type="protein sequence ID" value="CDO59167.1"/>
    <property type="molecule type" value="Genomic_DNA"/>
</dbReference>
<dbReference type="OrthoDB" id="7630100at2"/>
<protein>
    <recommendedName>
        <fullName evidence="5">DUF3108 domain-containing protein</fullName>
    </recommendedName>
</protein>
<reference evidence="3 4" key="1">
    <citation type="journal article" date="2014" name="Front. Genet.">
        <title>Genome and metabolic network of "Candidatus Phaeomarinobacter ectocarpi" Ec32, a new candidate genus of Alphaproteobacteria frequently associated with brown algae.</title>
        <authorList>
            <person name="Dittami S.M."/>
            <person name="Barbeyron T."/>
            <person name="Boyen C."/>
            <person name="Cambefort J."/>
            <person name="Collet G."/>
            <person name="Delage L."/>
            <person name="Gobet A."/>
            <person name="Groisillier A."/>
            <person name="Leblanc C."/>
            <person name="Michel G."/>
            <person name="Scornet D."/>
            <person name="Siegel A."/>
            <person name="Tapia J.E."/>
            <person name="Tonon T."/>
        </authorList>
    </citation>
    <scope>NUCLEOTIDE SEQUENCE [LARGE SCALE GENOMIC DNA]</scope>
    <source>
        <strain evidence="3 4">Ec32</strain>
    </source>
</reference>
<evidence type="ECO:0008006" key="5">
    <source>
        <dbReference type="Google" id="ProtNLM"/>
    </source>
</evidence>
<evidence type="ECO:0000313" key="4">
    <source>
        <dbReference type="Proteomes" id="UP000032160"/>
    </source>
</evidence>
<dbReference type="KEGG" id="pect:BN1012_Phect953"/>
<gene>
    <name evidence="3" type="ORF">BN1012_Phect953</name>
</gene>
<dbReference type="Pfam" id="PF11306">
    <property type="entry name" value="DUF3108"/>
    <property type="match status" value="1"/>
</dbReference>
<dbReference type="STRING" id="1458461.BN1012_Phect953"/>
<organism evidence="3 4">
    <name type="scientific">Candidatus Phaeomarinibacter ectocarpi</name>
    <dbReference type="NCBI Taxonomy" id="1458461"/>
    <lineage>
        <taxon>Bacteria</taxon>
        <taxon>Pseudomonadati</taxon>
        <taxon>Pseudomonadota</taxon>
        <taxon>Alphaproteobacteria</taxon>
        <taxon>Hyphomicrobiales</taxon>
        <taxon>Parvibaculaceae</taxon>
        <taxon>Candidatus Phaeomarinibacter</taxon>
    </lineage>
</organism>
<keyword evidence="4" id="KW-1185">Reference proteome</keyword>
<evidence type="ECO:0000256" key="1">
    <source>
        <dbReference type="SAM" id="MobiDB-lite"/>
    </source>
</evidence>
<name>X5MCG6_9HYPH</name>
<dbReference type="RefSeq" id="WP_043949907.1">
    <property type="nucleotide sequence ID" value="NZ_HG966617.1"/>
</dbReference>
<dbReference type="HOGENOM" id="CLU_072063_0_0_5"/>
<evidence type="ECO:0000313" key="3">
    <source>
        <dbReference type="EMBL" id="CDO59167.1"/>
    </source>
</evidence>
<dbReference type="InterPro" id="IPR021457">
    <property type="entry name" value="DUF3108"/>
</dbReference>
<proteinExistence type="predicted"/>
<dbReference type="Proteomes" id="UP000032160">
    <property type="component" value="Chromosome I"/>
</dbReference>
<keyword evidence="2" id="KW-0472">Membrane</keyword>
<keyword evidence="2" id="KW-1133">Transmembrane helix</keyword>